<gene>
    <name evidence="1" type="ORF">LOK49_LG10G00261</name>
</gene>
<organism evidence="1 2">
    <name type="scientific">Camellia lanceoleosa</name>
    <dbReference type="NCBI Taxonomy" id="1840588"/>
    <lineage>
        <taxon>Eukaryota</taxon>
        <taxon>Viridiplantae</taxon>
        <taxon>Streptophyta</taxon>
        <taxon>Embryophyta</taxon>
        <taxon>Tracheophyta</taxon>
        <taxon>Spermatophyta</taxon>
        <taxon>Magnoliopsida</taxon>
        <taxon>eudicotyledons</taxon>
        <taxon>Gunneridae</taxon>
        <taxon>Pentapetalae</taxon>
        <taxon>asterids</taxon>
        <taxon>Ericales</taxon>
        <taxon>Theaceae</taxon>
        <taxon>Camellia</taxon>
    </lineage>
</organism>
<protein>
    <submittedName>
        <fullName evidence="1">Uncharacterized protein</fullName>
    </submittedName>
</protein>
<dbReference type="EMBL" id="CM045767">
    <property type="protein sequence ID" value="KAI7996528.1"/>
    <property type="molecule type" value="Genomic_DNA"/>
</dbReference>
<reference evidence="1 2" key="1">
    <citation type="journal article" date="2022" name="Plant J.">
        <title>Chromosome-level genome of Camellia lanceoleosa provides a valuable resource for understanding genome evolution and self-incompatibility.</title>
        <authorList>
            <person name="Gong W."/>
            <person name="Xiao S."/>
            <person name="Wang L."/>
            <person name="Liao Z."/>
            <person name="Chang Y."/>
            <person name="Mo W."/>
            <person name="Hu G."/>
            <person name="Li W."/>
            <person name="Zhao G."/>
            <person name="Zhu H."/>
            <person name="Hu X."/>
            <person name="Ji K."/>
            <person name="Xiang X."/>
            <person name="Song Q."/>
            <person name="Yuan D."/>
            <person name="Jin S."/>
            <person name="Zhang L."/>
        </authorList>
    </citation>
    <scope>NUCLEOTIDE SEQUENCE [LARGE SCALE GENOMIC DNA]</scope>
    <source>
        <strain evidence="1">SQ_2022a</strain>
    </source>
</reference>
<evidence type="ECO:0000313" key="2">
    <source>
        <dbReference type="Proteomes" id="UP001060215"/>
    </source>
</evidence>
<proteinExistence type="predicted"/>
<dbReference type="Proteomes" id="UP001060215">
    <property type="component" value="Chromosome 10"/>
</dbReference>
<evidence type="ECO:0000313" key="1">
    <source>
        <dbReference type="EMBL" id="KAI7996528.1"/>
    </source>
</evidence>
<sequence>MTTDEPKHNTYSFTQTDERKWKAVERRMTVVGGSFESEIVNERRVKWLWKCQRKPALVTKNKEMIEKDVREEGRGMAEVVIVDTMRFLCSPLSPWKKALVLSLDFFKAMALLGF</sequence>
<keyword evidence="2" id="KW-1185">Reference proteome</keyword>
<name>A0ACC0G7E1_9ERIC</name>
<accession>A0ACC0G7E1</accession>
<comment type="caution">
    <text evidence="1">The sequence shown here is derived from an EMBL/GenBank/DDBJ whole genome shotgun (WGS) entry which is preliminary data.</text>
</comment>